<feature type="region of interest" description="Disordered" evidence="1">
    <location>
        <begin position="649"/>
        <end position="690"/>
    </location>
</feature>
<evidence type="ECO:0000313" key="3">
    <source>
        <dbReference type="Proteomes" id="UP001642540"/>
    </source>
</evidence>
<organism evidence="2 3">
    <name type="scientific">Orchesella dallaii</name>
    <dbReference type="NCBI Taxonomy" id="48710"/>
    <lineage>
        <taxon>Eukaryota</taxon>
        <taxon>Metazoa</taxon>
        <taxon>Ecdysozoa</taxon>
        <taxon>Arthropoda</taxon>
        <taxon>Hexapoda</taxon>
        <taxon>Collembola</taxon>
        <taxon>Entomobryomorpha</taxon>
        <taxon>Entomobryoidea</taxon>
        <taxon>Orchesellidae</taxon>
        <taxon>Orchesellinae</taxon>
        <taxon>Orchesella</taxon>
    </lineage>
</organism>
<feature type="compositionally biased region" description="Polar residues" evidence="1">
    <location>
        <begin position="679"/>
        <end position="690"/>
    </location>
</feature>
<sequence length="690" mass="79488">MKTSYSHRYSEGTNLIPPSTANAIEQLQRVADWTKNSHALPPSMGRKTEKQFENEDFEEKSQLIVEAVRMLDTREKQIRSKPTTARQTADLLKDDADISIDEDHQKRVARLYVKDFGEKMKKKTYEPIPLQTMLTSFPLLKGRKSVAQNKNFINITNQTEIGPVLEPESWRFKASRSMKFTVKPFPSQASDKRGAGSISGSDDKWTLKPENDRDWWKWKLKQGFLQNDELLQKLVSQRHTLEATFKPVERVKTKQKPVSRNASLTPFPSNQNSSRHVTVQIPFQSKLLRSKNVESSSRGLEHPKTREAIPNFYNPPKSFAIATLVNTSEEQNQQGQHKPVSLRQDPYLTKLLAGSQMFKPDAMLDVHHPSRRHEFTQQNINNPENVNRKLSLESITDSDDDFAARKFFTPDIKVLYERLSENMEHIPTKDKDPKLSSREPSDGYVNLPILLATGRFSRFNKLPSVKTLTEQSKGTRKNEMVTKVRTTSRFISNKFVNKIGNEFAKRPQSSGIRIEDLPTNEWAKKVMEKVKKQGSAIEELSESGNLTVTTLDNKEFSGQPENLFLQRHSSNMKPIDKEMNMLYHDILMSKWKKDRHDRDTTARKNTIAKLKRGERTKTSKKNLFDDRKDLTSDKPRGLDIWLENIREKAKREKLVSPHNKKDQSQPARKQGAPSLVKTFENTSFSISKEL</sequence>
<keyword evidence="3" id="KW-1185">Reference proteome</keyword>
<feature type="region of interest" description="Disordered" evidence="1">
    <location>
        <begin position="36"/>
        <end position="56"/>
    </location>
</feature>
<dbReference type="EMBL" id="CAXLJM020000148">
    <property type="protein sequence ID" value="CAL8141960.1"/>
    <property type="molecule type" value="Genomic_DNA"/>
</dbReference>
<feature type="compositionally biased region" description="Polar residues" evidence="1">
    <location>
        <begin position="256"/>
        <end position="276"/>
    </location>
</feature>
<accession>A0ABP1S2R3</accession>
<reference evidence="2 3" key="1">
    <citation type="submission" date="2024-08" db="EMBL/GenBank/DDBJ databases">
        <authorList>
            <person name="Cucini C."/>
            <person name="Frati F."/>
        </authorList>
    </citation>
    <scope>NUCLEOTIDE SEQUENCE [LARGE SCALE GENOMIC DNA]</scope>
</reference>
<dbReference type="Proteomes" id="UP001642540">
    <property type="component" value="Unassembled WGS sequence"/>
</dbReference>
<feature type="compositionally biased region" description="Basic and acidic residues" evidence="1">
    <location>
        <begin position="649"/>
        <end position="663"/>
    </location>
</feature>
<evidence type="ECO:0000313" key="2">
    <source>
        <dbReference type="EMBL" id="CAL8141960.1"/>
    </source>
</evidence>
<comment type="caution">
    <text evidence="2">The sequence shown here is derived from an EMBL/GenBank/DDBJ whole genome shotgun (WGS) entry which is preliminary data.</text>
</comment>
<proteinExistence type="predicted"/>
<evidence type="ECO:0000256" key="1">
    <source>
        <dbReference type="SAM" id="MobiDB-lite"/>
    </source>
</evidence>
<gene>
    <name evidence="2" type="ORF">ODALV1_LOCUS28908</name>
</gene>
<name>A0ABP1S2R3_9HEXA</name>
<feature type="region of interest" description="Disordered" evidence="1">
    <location>
        <begin position="252"/>
        <end position="276"/>
    </location>
</feature>
<feature type="region of interest" description="Disordered" evidence="1">
    <location>
        <begin position="184"/>
        <end position="205"/>
    </location>
</feature>
<protein>
    <submittedName>
        <fullName evidence="2">Uncharacterized protein</fullName>
    </submittedName>
</protein>